<evidence type="ECO:0000256" key="1">
    <source>
        <dbReference type="HAMAP-Rule" id="MF_02231"/>
    </source>
</evidence>
<reference evidence="3 4" key="1">
    <citation type="submission" date="2019-02" db="EMBL/GenBank/DDBJ databases">
        <title>Genomic Encyclopedia of Type Strains, Phase IV (KMG-IV): sequencing the most valuable type-strain genomes for metagenomic binning, comparative biology and taxonomic classification.</title>
        <authorList>
            <person name="Goeker M."/>
        </authorList>
    </citation>
    <scope>NUCLEOTIDE SEQUENCE [LARGE SCALE GENOMIC DNA]</scope>
    <source>
        <strain evidence="3 4">DSM 105135</strain>
    </source>
</reference>
<proteinExistence type="inferred from homology"/>
<comment type="function">
    <text evidence="1">Required for O(2)-independent ubiquinone (coenzyme Q) biosynthesis. Likely functions as an accessory factor.</text>
</comment>
<dbReference type="GO" id="GO:0006744">
    <property type="term" value="P:ubiquinone biosynthetic process"/>
    <property type="evidence" value="ECO:0007669"/>
    <property type="project" value="UniProtKB-UniRule"/>
</dbReference>
<evidence type="ECO:0000313" key="3">
    <source>
        <dbReference type="EMBL" id="RZU38645.1"/>
    </source>
</evidence>
<dbReference type="UniPathway" id="UPA00232"/>
<comment type="similarity">
    <text evidence="1">Belongs to the UbiT family.</text>
</comment>
<dbReference type="RefSeq" id="WP_130414387.1">
    <property type="nucleotide sequence ID" value="NZ_SHKX01000013.1"/>
</dbReference>
<keyword evidence="1" id="KW-0831">Ubiquinone biosynthesis</keyword>
<protein>
    <recommendedName>
        <fullName evidence="1">Ubiquinone biosynthesis accessory factor UbiT</fullName>
    </recommendedName>
</protein>
<keyword evidence="4" id="KW-1185">Reference proteome</keyword>
<dbReference type="AlphaFoldDB" id="A0A4Q7YPL2"/>
<comment type="pathway">
    <text evidence="1">Cofactor biosynthesis; ubiquinone biosynthesis.</text>
</comment>
<sequence length="177" mass="19096">MNRRPLSARAVQAASAVNVPPPLTRFLFRLPQFPPSLALATALNLALGESGMSAIPPELTGRQVRLVVTDLGMELALLLTAKGFVPPHLPSANPEVTIRAGKADFLAMAARTEDSDTLFFSRRLVMEGDTALGLLVRNLLDSVDLSALGAREFSPWRVAGMVGGLLRGRKGERWVVW</sequence>
<dbReference type="InterPro" id="IPR016830">
    <property type="entry name" value="UbiT"/>
</dbReference>
<name>A0A4Q7YPL2_9GAMM</name>
<dbReference type="Proteomes" id="UP000292423">
    <property type="component" value="Unassembled WGS sequence"/>
</dbReference>
<evidence type="ECO:0000313" key="4">
    <source>
        <dbReference type="Proteomes" id="UP000292423"/>
    </source>
</evidence>
<dbReference type="EMBL" id="SHKX01000013">
    <property type="protein sequence ID" value="RZU38645.1"/>
    <property type="molecule type" value="Genomic_DNA"/>
</dbReference>
<feature type="domain" description="SCP2" evidence="2">
    <location>
        <begin position="59"/>
        <end position="141"/>
    </location>
</feature>
<dbReference type="HAMAP" id="MF_02231">
    <property type="entry name" value="UbiT"/>
    <property type="match status" value="1"/>
</dbReference>
<dbReference type="InterPro" id="IPR003033">
    <property type="entry name" value="SCP2_sterol-bd_dom"/>
</dbReference>
<dbReference type="Pfam" id="PF02036">
    <property type="entry name" value="SCP2"/>
    <property type="match status" value="1"/>
</dbReference>
<organism evidence="3 4">
    <name type="scientific">Fluviicoccus keumensis</name>
    <dbReference type="NCBI Taxonomy" id="1435465"/>
    <lineage>
        <taxon>Bacteria</taxon>
        <taxon>Pseudomonadati</taxon>
        <taxon>Pseudomonadota</taxon>
        <taxon>Gammaproteobacteria</taxon>
        <taxon>Moraxellales</taxon>
        <taxon>Moraxellaceae</taxon>
        <taxon>Fluviicoccus</taxon>
    </lineage>
</organism>
<dbReference type="InterPro" id="IPR036527">
    <property type="entry name" value="SCP2_sterol-bd_dom_sf"/>
</dbReference>
<comment type="caution">
    <text evidence="3">The sequence shown here is derived from an EMBL/GenBank/DDBJ whole genome shotgun (WGS) entry which is preliminary data.</text>
</comment>
<evidence type="ECO:0000259" key="2">
    <source>
        <dbReference type="Pfam" id="PF02036"/>
    </source>
</evidence>
<gene>
    <name evidence="1" type="primary">ubiT</name>
    <name evidence="3" type="ORF">EV700_2580</name>
</gene>
<dbReference type="Gene3D" id="3.30.1050.10">
    <property type="entry name" value="SCP2 sterol-binding domain"/>
    <property type="match status" value="1"/>
</dbReference>
<dbReference type="SUPFAM" id="SSF55718">
    <property type="entry name" value="SCP-like"/>
    <property type="match status" value="1"/>
</dbReference>
<dbReference type="OrthoDB" id="5292463at2"/>
<accession>A0A4Q7YPL2</accession>